<dbReference type="PANTHER" id="PTHR16027">
    <property type="entry name" value="DILUTE DOMAIN-CONTAINING PROTEIN YPR089W"/>
    <property type="match status" value="1"/>
</dbReference>
<evidence type="ECO:0000256" key="1">
    <source>
        <dbReference type="SAM" id="Coils"/>
    </source>
</evidence>
<proteinExistence type="predicted"/>
<protein>
    <submittedName>
        <fullName evidence="4">Myosin-17</fullName>
    </submittedName>
</protein>
<dbReference type="InterPro" id="IPR002710">
    <property type="entry name" value="Dilute_dom"/>
</dbReference>
<dbReference type="GeneID" id="104772400"/>
<evidence type="ECO:0000313" key="4">
    <source>
        <dbReference type="RefSeq" id="XP_019097387.1"/>
    </source>
</evidence>
<gene>
    <name evidence="4" type="primary">LOC104772400</name>
</gene>
<feature type="domain" description="Dilute" evidence="2">
    <location>
        <begin position="166"/>
        <end position="313"/>
    </location>
</feature>
<keyword evidence="3" id="KW-1185">Reference proteome</keyword>
<accession>A0ABM1REE9</accession>
<reference evidence="4" key="2">
    <citation type="submission" date="2025-08" db="UniProtKB">
        <authorList>
            <consortium name="RefSeq"/>
        </authorList>
    </citation>
    <scope>IDENTIFICATION</scope>
    <source>
        <tissue evidence="4">Leaf</tissue>
    </source>
</reference>
<dbReference type="RefSeq" id="XP_019097387.1">
    <property type="nucleotide sequence ID" value="XM_019241842.1"/>
</dbReference>
<feature type="coiled-coil region" evidence="1">
    <location>
        <begin position="58"/>
        <end position="113"/>
    </location>
</feature>
<reference evidence="3" key="1">
    <citation type="journal article" date="2014" name="Nat. Commun.">
        <title>The emerging biofuel crop Camelina sativa retains a highly undifferentiated hexaploid genome structure.</title>
        <authorList>
            <person name="Kagale S."/>
            <person name="Koh C."/>
            <person name="Nixon J."/>
            <person name="Bollina V."/>
            <person name="Clarke W.E."/>
            <person name="Tuteja R."/>
            <person name="Spillane C."/>
            <person name="Robinson S.J."/>
            <person name="Links M.G."/>
            <person name="Clarke C."/>
            <person name="Higgins E.E."/>
            <person name="Huebert T."/>
            <person name="Sharpe A.G."/>
            <person name="Parkin I.A."/>
        </authorList>
    </citation>
    <scope>NUCLEOTIDE SEQUENCE [LARGE SCALE GENOMIC DNA]</scope>
    <source>
        <strain evidence="3">cv. DH55</strain>
    </source>
</reference>
<dbReference type="PROSITE" id="PS51126">
    <property type="entry name" value="DILUTE"/>
    <property type="match status" value="1"/>
</dbReference>
<keyword evidence="1" id="KW-0175">Coiled coil</keyword>
<sequence length="313" mass="35721">MSQDMDPFTEAIATSVQEALNAMWLRVEEANADVIREWEAERKAIEEAPRVSNDTPVLVEYTERIKSLSLEVEVLKASLQSERQAAQDLRKAFSQAEAKNSELATKLENVTRRVDQLCDSENQEVLAKSISQNLGYEGGKPVAAYIIYKCLLHWRSFEVERTIIFKRIVQIITSAIQVIKMIFVPDDNNVLAYWLSNSATLFCLLKRTFTSATITPSSRVKKLQILSLSFFVFCICLNVPASGFKQQLIDFIEKVYAMIRDNLKKEIFPLFEFCKQGRFANARTQVSHWESIGASLSSYQDIMKANNVSLWIH</sequence>
<organism evidence="3 4">
    <name type="scientific">Camelina sativa</name>
    <name type="common">False flax</name>
    <name type="synonym">Myagrum sativum</name>
    <dbReference type="NCBI Taxonomy" id="90675"/>
    <lineage>
        <taxon>Eukaryota</taxon>
        <taxon>Viridiplantae</taxon>
        <taxon>Streptophyta</taxon>
        <taxon>Embryophyta</taxon>
        <taxon>Tracheophyta</taxon>
        <taxon>Spermatophyta</taxon>
        <taxon>Magnoliopsida</taxon>
        <taxon>eudicotyledons</taxon>
        <taxon>Gunneridae</taxon>
        <taxon>Pentapetalae</taxon>
        <taxon>rosids</taxon>
        <taxon>malvids</taxon>
        <taxon>Brassicales</taxon>
        <taxon>Brassicaceae</taxon>
        <taxon>Camelineae</taxon>
        <taxon>Camelina</taxon>
    </lineage>
</organism>
<name>A0ABM1REE9_CAMSA</name>
<evidence type="ECO:0000313" key="3">
    <source>
        <dbReference type="Proteomes" id="UP000694864"/>
    </source>
</evidence>
<dbReference type="Proteomes" id="UP000694864">
    <property type="component" value="Chromosome 20"/>
</dbReference>
<dbReference type="InterPro" id="IPR052072">
    <property type="entry name" value="Vascular_dev_regulator"/>
</dbReference>
<dbReference type="PANTHER" id="PTHR16027:SF11">
    <property type="entry name" value="DILUTE DOMAIN-CONTAINING PROTEIN"/>
    <property type="match status" value="1"/>
</dbReference>
<evidence type="ECO:0000259" key="2">
    <source>
        <dbReference type="PROSITE" id="PS51126"/>
    </source>
</evidence>